<protein>
    <submittedName>
        <fullName evidence="3">Uncharacterized protein</fullName>
    </submittedName>
</protein>
<feature type="transmembrane region" description="Helical" evidence="2">
    <location>
        <begin position="21"/>
        <end position="41"/>
    </location>
</feature>
<feature type="region of interest" description="Disordered" evidence="1">
    <location>
        <begin position="72"/>
        <end position="101"/>
    </location>
</feature>
<comment type="caution">
    <text evidence="3">The sequence shown here is derived from an EMBL/GenBank/DDBJ whole genome shotgun (WGS) entry which is preliminary data.</text>
</comment>
<proteinExistence type="predicted"/>
<evidence type="ECO:0000313" key="4">
    <source>
        <dbReference type="Proteomes" id="UP000198406"/>
    </source>
</evidence>
<feature type="compositionally biased region" description="Basic residues" evidence="1">
    <location>
        <begin position="72"/>
        <end position="91"/>
    </location>
</feature>
<feature type="compositionally biased region" description="Basic and acidic residues" evidence="1">
    <location>
        <begin position="608"/>
        <end position="631"/>
    </location>
</feature>
<feature type="compositionally biased region" description="Basic and acidic residues" evidence="1">
    <location>
        <begin position="92"/>
        <end position="101"/>
    </location>
</feature>
<dbReference type="InParanoid" id="A0A1Z5JWH0"/>
<organism evidence="3 4">
    <name type="scientific">Fistulifera solaris</name>
    <name type="common">Oleaginous diatom</name>
    <dbReference type="NCBI Taxonomy" id="1519565"/>
    <lineage>
        <taxon>Eukaryota</taxon>
        <taxon>Sar</taxon>
        <taxon>Stramenopiles</taxon>
        <taxon>Ochrophyta</taxon>
        <taxon>Bacillariophyta</taxon>
        <taxon>Bacillariophyceae</taxon>
        <taxon>Bacillariophycidae</taxon>
        <taxon>Naviculales</taxon>
        <taxon>Naviculaceae</taxon>
        <taxon>Fistulifera</taxon>
    </lineage>
</organism>
<evidence type="ECO:0000256" key="2">
    <source>
        <dbReference type="SAM" id="Phobius"/>
    </source>
</evidence>
<reference evidence="3 4" key="1">
    <citation type="journal article" date="2015" name="Plant Cell">
        <title>Oil accumulation by the oleaginous diatom Fistulifera solaris as revealed by the genome and transcriptome.</title>
        <authorList>
            <person name="Tanaka T."/>
            <person name="Maeda Y."/>
            <person name="Veluchamy A."/>
            <person name="Tanaka M."/>
            <person name="Abida H."/>
            <person name="Marechal E."/>
            <person name="Bowler C."/>
            <person name="Muto M."/>
            <person name="Sunaga Y."/>
            <person name="Tanaka M."/>
            <person name="Yoshino T."/>
            <person name="Taniguchi T."/>
            <person name="Fukuda Y."/>
            <person name="Nemoto M."/>
            <person name="Matsumoto M."/>
            <person name="Wong P.S."/>
            <person name="Aburatani S."/>
            <person name="Fujibuchi W."/>
        </authorList>
    </citation>
    <scope>NUCLEOTIDE SEQUENCE [LARGE SCALE GENOMIC DNA]</scope>
    <source>
        <strain evidence="3 4">JPCC DA0580</strain>
    </source>
</reference>
<dbReference type="EMBL" id="BDSP01000128">
    <property type="protein sequence ID" value="GAX18383.1"/>
    <property type="molecule type" value="Genomic_DNA"/>
</dbReference>
<keyword evidence="2" id="KW-0472">Membrane</keyword>
<sequence length="1325" mass="145531">MTETNTRQDAIVTPSSSLLRTIVSSMGTLTFTSVASFYYYYYYRPNTTSMTKSQNIGVVLFQSVASLWGWKNKSRSSPRKKSKSPGRRKRDGKILDPFENDHHDETKRDVCVSLFDNMSDDCEDASENECSDCDESYEETHQNSSISDAGITQDTPSAYGMQELVFQVTARVVESSTSSQEPRDDAGLVEEANAFTVVEEDPTTEVSVSSGAAAPNTVEEAPVVVVVDKEDVSFAEAPARHEVSAEESMAEDLACEEVTVEDWNDINVEERQTMEVKLFVGDEVTVDDWDAIVAVFACDELACEDMDAVAEEKQNKKADVFDCNQVNFGEMNLVVDETSENQLACNEVSNIVELPDGDNVPGHATEIIEEDHSVKAEVPICEVSLESAQKRVDADVTAETTQDASDQEIDEKVDMLSRVRLTDEEEYNVDGRDEVADQSDSRDTSGPIELHLHEGGNFEEAGEPERSVIDQNCNEVALDGHVLDEFEIHASVLDDERDGATTSQAIFLVNEASFVEAPLSVEIIQTKSETKLDTSGVNEASEGASEEPSHFPSPVNFIVEEDPAVVTDEEILQCDSAAHSLEELLVDQESDDSDVSYRTEDREEDQQGEVKPDTKDLYDQGSVKHDEHDESSCSVNDVPKLQEEDDDIPGILQLDTLTFDDTSAADDDEAHIDLTLSSISARQPLDNLSEITASRKGTFIGKASIFLLCGGVLLLHRSWPWQSAEFLGGHTKPSALESTETVSISLKCDTSSLIEESVLDSAPEESELSNVSNLAEQPSRFNFDNFCTDSETGVASSIFQGLFISESVESEHLNVTNVAKDAPIFGFDGTSFIDTGLPVIFKATLVEIKEPSESCIVKQTSVVELFASSVLQNSTSADSSLAVNNRAQRKVSDLSKSVLLQLHGLILEARRLVSTPLKVNSKHFSLDMKMTTLKDIEQAALGPFGLHYGSWAFYQETASTPLQTRMKQLLSAMTKPLILSETAKDAFITSHGVLSKPLVLSTYRANITNLLPDHTVIQSTLCRMLNELRVPLKVSNETKEAFQISHGAHFKSLVVSPVTINVEPLLRIVYSPNQWSDSAREAVLASHGLYPAPMTLFPEHLHLLILLSSLCNTAKEVAKLQLEQMPSVLIQHLRQHVLAMSSLAMQMSTTGREAFMASHGPYGKDLAAKDALIKDAVVKVSEIAQRTFLTAYAQMLSRVPEQKVVIGRLASNMVSAAGNANSGLQNSFWVTLTTAATLSTNVRSVLSETKLKVSDETKQAALGFYGQYYATHEVQSDLDTAERKLLFLEMWSTIASCNEFLDHSVVLWSQVGDEALNMLNNIRSS</sequence>
<keyword evidence="4" id="KW-1185">Reference proteome</keyword>
<evidence type="ECO:0000313" key="3">
    <source>
        <dbReference type="EMBL" id="GAX18383.1"/>
    </source>
</evidence>
<evidence type="ECO:0000256" key="1">
    <source>
        <dbReference type="SAM" id="MobiDB-lite"/>
    </source>
</evidence>
<accession>A0A1Z5JWH0</accession>
<dbReference type="Proteomes" id="UP000198406">
    <property type="component" value="Unassembled WGS sequence"/>
</dbReference>
<name>A0A1Z5JWH0_FISSO</name>
<feature type="region of interest" description="Disordered" evidence="1">
    <location>
        <begin position="583"/>
        <end position="645"/>
    </location>
</feature>
<keyword evidence="2" id="KW-0812">Transmembrane</keyword>
<feature type="compositionally biased region" description="Acidic residues" evidence="1">
    <location>
        <begin position="584"/>
        <end position="594"/>
    </location>
</feature>
<gene>
    <name evidence="3" type="ORF">FisN_15Lh324</name>
</gene>
<keyword evidence="2" id="KW-1133">Transmembrane helix</keyword>
<feature type="region of interest" description="Disordered" evidence="1">
    <location>
        <begin position="531"/>
        <end position="555"/>
    </location>
</feature>